<accession>A0A7J5C148</accession>
<sequence length="137" mass="14200">MSEYWTVIAWIVGLAFAIGAALALVRMITGPTIVDRMVASDTLLTVVICVLGAEMVVNGDTTLLPLMLALAMTAFIASVTVARYVSRQGGRATPEVAPSGDQVSGVCEPVDTIGALERAEESVVDDADTNTTDGGGR</sequence>
<dbReference type="InterPro" id="IPR007208">
    <property type="entry name" value="MrpF/PhaF-like"/>
</dbReference>
<comment type="subcellular location">
    <subcellularLocation>
        <location evidence="1">Cell membrane</location>
        <topology evidence="1">Multi-pass membrane protein</topology>
    </subcellularLocation>
</comment>
<keyword evidence="4" id="KW-1003">Cell membrane</keyword>
<evidence type="ECO:0000313" key="9">
    <source>
        <dbReference type="EMBL" id="KAB1659530.1"/>
    </source>
</evidence>
<keyword evidence="5 8" id="KW-0812">Transmembrane</keyword>
<dbReference type="EMBL" id="WBJZ01000006">
    <property type="protein sequence ID" value="KAB1659530.1"/>
    <property type="molecule type" value="Genomic_DNA"/>
</dbReference>
<keyword evidence="3" id="KW-0813">Transport</keyword>
<dbReference type="PANTHER" id="PTHR34702">
    <property type="entry name" value="NA(+)/H(+) ANTIPORTER SUBUNIT F1"/>
    <property type="match status" value="1"/>
</dbReference>
<evidence type="ECO:0000256" key="6">
    <source>
        <dbReference type="ARBA" id="ARBA00022989"/>
    </source>
</evidence>
<protein>
    <submittedName>
        <fullName evidence="9">Sodium:proton antiporter</fullName>
    </submittedName>
</protein>
<evidence type="ECO:0000256" key="3">
    <source>
        <dbReference type="ARBA" id="ARBA00022448"/>
    </source>
</evidence>
<keyword evidence="10" id="KW-1185">Reference proteome</keyword>
<feature type="transmembrane region" description="Helical" evidence="8">
    <location>
        <begin position="6"/>
        <end position="25"/>
    </location>
</feature>
<dbReference type="GO" id="GO:0005886">
    <property type="term" value="C:plasma membrane"/>
    <property type="evidence" value="ECO:0007669"/>
    <property type="project" value="UniProtKB-SubCell"/>
</dbReference>
<keyword evidence="6 8" id="KW-1133">Transmembrane helix</keyword>
<name>A0A7J5C148_9MICO</name>
<dbReference type="OrthoDB" id="3733837at2"/>
<proteinExistence type="inferred from homology"/>
<gene>
    <name evidence="9" type="ORF">F8O01_06300</name>
</gene>
<comment type="caution">
    <text evidence="9">The sequence shown here is derived from an EMBL/GenBank/DDBJ whole genome shotgun (WGS) entry which is preliminary data.</text>
</comment>
<dbReference type="AlphaFoldDB" id="A0A7J5C148"/>
<evidence type="ECO:0000256" key="5">
    <source>
        <dbReference type="ARBA" id="ARBA00022692"/>
    </source>
</evidence>
<evidence type="ECO:0000256" key="2">
    <source>
        <dbReference type="ARBA" id="ARBA00009212"/>
    </source>
</evidence>
<dbReference type="Proteomes" id="UP000467240">
    <property type="component" value="Unassembled WGS sequence"/>
</dbReference>
<keyword evidence="7 8" id="KW-0472">Membrane</keyword>
<comment type="similarity">
    <text evidence="2">Belongs to the CPA3 antiporters (TC 2.A.63) subunit F family.</text>
</comment>
<evidence type="ECO:0000256" key="7">
    <source>
        <dbReference type="ARBA" id="ARBA00023136"/>
    </source>
</evidence>
<evidence type="ECO:0000256" key="1">
    <source>
        <dbReference type="ARBA" id="ARBA00004651"/>
    </source>
</evidence>
<feature type="transmembrane region" description="Helical" evidence="8">
    <location>
        <begin position="63"/>
        <end position="85"/>
    </location>
</feature>
<reference evidence="9 10" key="1">
    <citation type="submission" date="2019-09" db="EMBL/GenBank/DDBJ databases">
        <title>Phylogeny of genus Pseudoclavibacter and closely related genus.</title>
        <authorList>
            <person name="Li Y."/>
        </authorList>
    </citation>
    <scope>NUCLEOTIDE SEQUENCE [LARGE SCALE GENOMIC DNA]</scope>
    <source>
        <strain evidence="9 10">DSM 23821</strain>
    </source>
</reference>
<evidence type="ECO:0000256" key="8">
    <source>
        <dbReference type="SAM" id="Phobius"/>
    </source>
</evidence>
<dbReference type="RefSeq" id="WP_158040030.1">
    <property type="nucleotide sequence ID" value="NZ_JACCFV010000001.1"/>
</dbReference>
<evidence type="ECO:0000313" key="10">
    <source>
        <dbReference type="Proteomes" id="UP000467240"/>
    </source>
</evidence>
<organism evidence="9 10">
    <name type="scientific">Pseudoclavibacter chungangensis</name>
    <dbReference type="NCBI Taxonomy" id="587635"/>
    <lineage>
        <taxon>Bacteria</taxon>
        <taxon>Bacillati</taxon>
        <taxon>Actinomycetota</taxon>
        <taxon>Actinomycetes</taxon>
        <taxon>Micrococcales</taxon>
        <taxon>Microbacteriaceae</taxon>
        <taxon>Pseudoclavibacter</taxon>
    </lineage>
</organism>
<dbReference type="PANTHER" id="PTHR34702:SF1">
    <property type="entry name" value="NA(+)_H(+) ANTIPORTER SUBUNIT F"/>
    <property type="match status" value="1"/>
</dbReference>
<evidence type="ECO:0000256" key="4">
    <source>
        <dbReference type="ARBA" id="ARBA00022475"/>
    </source>
</evidence>
<dbReference type="Pfam" id="PF04066">
    <property type="entry name" value="MrpF_PhaF"/>
    <property type="match status" value="1"/>
</dbReference>
<dbReference type="GO" id="GO:0015385">
    <property type="term" value="F:sodium:proton antiporter activity"/>
    <property type="evidence" value="ECO:0007669"/>
    <property type="project" value="TreeGrafter"/>
</dbReference>